<dbReference type="AlphaFoldDB" id="A0A820E892"/>
<feature type="compositionally biased region" description="Low complexity" evidence="1">
    <location>
        <begin position="299"/>
        <end position="320"/>
    </location>
</feature>
<dbReference type="Proteomes" id="UP000663842">
    <property type="component" value="Unassembled WGS sequence"/>
</dbReference>
<feature type="region of interest" description="Disordered" evidence="1">
    <location>
        <begin position="36"/>
        <end position="144"/>
    </location>
</feature>
<dbReference type="EMBL" id="CAJOBF010007847">
    <property type="protein sequence ID" value="CAF4242908.1"/>
    <property type="molecule type" value="Genomic_DNA"/>
</dbReference>
<feature type="compositionally biased region" description="Polar residues" evidence="1">
    <location>
        <begin position="351"/>
        <end position="360"/>
    </location>
</feature>
<gene>
    <name evidence="2" type="ORF">UXM345_LOCUS30286</name>
</gene>
<feature type="compositionally biased region" description="Low complexity" evidence="1">
    <location>
        <begin position="361"/>
        <end position="378"/>
    </location>
</feature>
<name>A0A820E892_9BILA</name>
<feature type="compositionally biased region" description="Polar residues" evidence="1">
    <location>
        <begin position="118"/>
        <end position="144"/>
    </location>
</feature>
<protein>
    <submittedName>
        <fullName evidence="2">Uncharacterized protein</fullName>
    </submittedName>
</protein>
<feature type="compositionally biased region" description="Polar residues" evidence="1">
    <location>
        <begin position="55"/>
        <end position="105"/>
    </location>
</feature>
<evidence type="ECO:0000313" key="3">
    <source>
        <dbReference type="Proteomes" id="UP000663842"/>
    </source>
</evidence>
<evidence type="ECO:0000313" key="2">
    <source>
        <dbReference type="EMBL" id="CAF4242908.1"/>
    </source>
</evidence>
<accession>A0A820E892</accession>
<organism evidence="2 3">
    <name type="scientific">Rotaria magnacalcarata</name>
    <dbReference type="NCBI Taxonomy" id="392030"/>
    <lineage>
        <taxon>Eukaryota</taxon>
        <taxon>Metazoa</taxon>
        <taxon>Spiralia</taxon>
        <taxon>Gnathifera</taxon>
        <taxon>Rotifera</taxon>
        <taxon>Eurotatoria</taxon>
        <taxon>Bdelloidea</taxon>
        <taxon>Philodinida</taxon>
        <taxon>Philodinidae</taxon>
        <taxon>Rotaria</taxon>
    </lineage>
</organism>
<sequence>MTWGDVASIQNSHELEQSRLNIATTQLNTNRVAESAGIHAQNTQDFRPTPRPWPISSSIPHQQSVKLTVPEQTSTQSNAGTNTVQQKHQLAHGQQNMRNQKQSQNQEHKEEQPEIKQNLPQTNEASSTSAWSNPTTAPSSQNNQLFFPQAPTWQASNQQTVVETTTKLNDVNYTQDVENQQTQNDKESLNNEVFAQETENQQIVPASYESVLFEPDEWEGIPQPEYLSQNQNTESSASLNDTQIQSEGHLKIKHNSQQQTFPYTNEGFLTQEWLNQVPEVNIENNQHFFSGVPRQQAYHNVQQHQQFKTVNQPTTVETTTKSNEVTDKQDLENQQVQNEPEPWEEKPQPDATPSSELQSQNENVESSVTETSTATTNSPIESTQQVTINQNSFQQTQSWPHDQQLQNPTNPWINSESLKVDNTYNFNTRLYLPPQVQPWSPTGSFAANPFLVFPKVDDTARQVNSLFLIVKYSSFFFFKFIYEEFSKPYLQGWQPSLPFQQQQFHTYQYSTVPQPPTLGVIIDNNSR</sequence>
<feature type="region of interest" description="Disordered" evidence="1">
    <location>
        <begin position="299"/>
        <end position="382"/>
    </location>
</feature>
<feature type="compositionally biased region" description="Polar residues" evidence="1">
    <location>
        <begin position="226"/>
        <end position="241"/>
    </location>
</feature>
<reference evidence="2" key="1">
    <citation type="submission" date="2021-02" db="EMBL/GenBank/DDBJ databases">
        <authorList>
            <person name="Nowell W R."/>
        </authorList>
    </citation>
    <scope>NUCLEOTIDE SEQUENCE</scope>
</reference>
<feature type="region of interest" description="Disordered" evidence="1">
    <location>
        <begin position="221"/>
        <end position="241"/>
    </location>
</feature>
<proteinExistence type="predicted"/>
<evidence type="ECO:0000256" key="1">
    <source>
        <dbReference type="SAM" id="MobiDB-lite"/>
    </source>
</evidence>
<comment type="caution">
    <text evidence="2">The sequence shown here is derived from an EMBL/GenBank/DDBJ whole genome shotgun (WGS) entry which is preliminary data.</text>
</comment>